<proteinExistence type="predicted"/>
<dbReference type="Proteomes" id="UP000613030">
    <property type="component" value="Unassembled WGS sequence"/>
</dbReference>
<dbReference type="GO" id="GO:0016740">
    <property type="term" value="F:transferase activity"/>
    <property type="evidence" value="ECO:0007669"/>
    <property type="project" value="UniProtKB-KW"/>
</dbReference>
<evidence type="ECO:0000313" key="2">
    <source>
        <dbReference type="Proteomes" id="UP000613030"/>
    </source>
</evidence>
<accession>A0ABS1L1C5</accession>
<protein>
    <submittedName>
        <fullName evidence="1">Glycosyl transferase</fullName>
    </submittedName>
</protein>
<dbReference type="SUPFAM" id="SSF53756">
    <property type="entry name" value="UDP-Glycosyltransferase/glycogen phosphorylase"/>
    <property type="match status" value="1"/>
</dbReference>
<dbReference type="Gene3D" id="3.40.50.2000">
    <property type="entry name" value="Glycogen Phosphorylase B"/>
    <property type="match status" value="1"/>
</dbReference>
<keyword evidence="2" id="KW-1185">Reference proteome</keyword>
<organism evidence="1 2">
    <name type="scientific">Chryseolinea lacunae</name>
    <dbReference type="NCBI Taxonomy" id="2801331"/>
    <lineage>
        <taxon>Bacteria</taxon>
        <taxon>Pseudomonadati</taxon>
        <taxon>Bacteroidota</taxon>
        <taxon>Cytophagia</taxon>
        <taxon>Cytophagales</taxon>
        <taxon>Fulvivirgaceae</taxon>
        <taxon>Chryseolinea</taxon>
    </lineage>
</organism>
<dbReference type="Pfam" id="PF13528">
    <property type="entry name" value="Glyco_trans_1_3"/>
    <property type="match status" value="1"/>
</dbReference>
<comment type="caution">
    <text evidence="1">The sequence shown here is derived from an EMBL/GenBank/DDBJ whole genome shotgun (WGS) entry which is preliminary data.</text>
</comment>
<dbReference type="RefSeq" id="WP_202013990.1">
    <property type="nucleotide sequence ID" value="NZ_JAERRB010000010.1"/>
</dbReference>
<keyword evidence="1" id="KW-0808">Transferase</keyword>
<gene>
    <name evidence="1" type="ORF">JI741_24095</name>
</gene>
<dbReference type="EMBL" id="JAERRB010000010">
    <property type="protein sequence ID" value="MBL0744336.1"/>
    <property type="molecule type" value="Genomic_DNA"/>
</dbReference>
<sequence length="334" mass="37772">MKILYAIQGTGNGHLARAEDIIPILKQYGDLDLFVSGAQADIKLAYPVKYKSKGLSFYFGKSGGIDFVKTFRHNSSKEVYKEIKKFPVEKYDLVINDFEPVTAWACRKRDIPCVGLSHQSSLLSPKVPKPKKIDPVGEWVLHNYAPVDSYVSFHFNRYDKNMFTPVIREAVRKAKNETKDHYTVYLPSYDDKKLVPLLAKINNVRWHIFSKHAKKPYHVGKLSVYPVNKDEFAASMTSSRGVLCGAGFETPAEALYLGKKLLVVPMKSQLEQHYNAASLKQLGVPVLKKMKKKSIEKIIEWIDTDAHVSVDYKDITAEAVEMAVAMGTRKIGKQ</sequence>
<reference evidence="1 2" key="1">
    <citation type="submission" date="2021-01" db="EMBL/GenBank/DDBJ databases">
        <title>Chryseolinea sp. Jin1 Genome sequencing and assembly.</title>
        <authorList>
            <person name="Kim I."/>
        </authorList>
    </citation>
    <scope>NUCLEOTIDE SEQUENCE [LARGE SCALE GENOMIC DNA]</scope>
    <source>
        <strain evidence="1 2">Jin1</strain>
    </source>
</reference>
<name>A0ABS1L1C5_9BACT</name>
<evidence type="ECO:0000313" key="1">
    <source>
        <dbReference type="EMBL" id="MBL0744336.1"/>
    </source>
</evidence>